<dbReference type="GeneID" id="66109660"/>
<name>A0A9P7VH01_9AGAR</name>
<dbReference type="Pfam" id="PF20151">
    <property type="entry name" value="DUF6533"/>
    <property type="match status" value="1"/>
</dbReference>
<evidence type="ECO:0000313" key="3">
    <source>
        <dbReference type="EMBL" id="KAG7440848.1"/>
    </source>
</evidence>
<feature type="transmembrane region" description="Helical" evidence="1">
    <location>
        <begin position="247"/>
        <end position="268"/>
    </location>
</feature>
<feature type="transmembrane region" description="Helical" evidence="1">
    <location>
        <begin position="92"/>
        <end position="112"/>
    </location>
</feature>
<protein>
    <recommendedName>
        <fullName evidence="2">DUF6533 domain-containing protein</fullName>
    </recommendedName>
</protein>
<reference evidence="3" key="1">
    <citation type="submission" date="2020-11" db="EMBL/GenBank/DDBJ databases">
        <title>Adaptations for nitrogen fixation in a non-lichenized fungal sporocarp promotes dispersal by wood-feeding termites.</title>
        <authorList>
            <consortium name="DOE Joint Genome Institute"/>
            <person name="Koch R.A."/>
            <person name="Yoon G."/>
            <person name="Arayal U."/>
            <person name="Lail K."/>
            <person name="Amirebrahimi M."/>
            <person name="Labutti K."/>
            <person name="Lipzen A."/>
            <person name="Riley R."/>
            <person name="Barry K."/>
            <person name="Henrissat B."/>
            <person name="Grigoriev I.V."/>
            <person name="Herr J.R."/>
            <person name="Aime M.C."/>
        </authorList>
    </citation>
    <scope>NUCLEOTIDE SEQUENCE</scope>
    <source>
        <strain evidence="3">MCA 3950</strain>
    </source>
</reference>
<keyword evidence="1" id="KW-0472">Membrane</keyword>
<feature type="transmembrane region" description="Helical" evidence="1">
    <location>
        <begin position="124"/>
        <end position="144"/>
    </location>
</feature>
<evidence type="ECO:0000259" key="2">
    <source>
        <dbReference type="Pfam" id="PF20151"/>
    </source>
</evidence>
<dbReference type="AlphaFoldDB" id="A0A9P7VH01"/>
<dbReference type="OrthoDB" id="3251775at2759"/>
<comment type="caution">
    <text evidence="3">The sequence shown here is derived from an EMBL/GenBank/DDBJ whole genome shotgun (WGS) entry which is preliminary data.</text>
</comment>
<dbReference type="InterPro" id="IPR045340">
    <property type="entry name" value="DUF6533"/>
</dbReference>
<organism evidence="3 4">
    <name type="scientific">Guyanagaster necrorhizus</name>
    <dbReference type="NCBI Taxonomy" id="856835"/>
    <lineage>
        <taxon>Eukaryota</taxon>
        <taxon>Fungi</taxon>
        <taxon>Dikarya</taxon>
        <taxon>Basidiomycota</taxon>
        <taxon>Agaricomycotina</taxon>
        <taxon>Agaricomycetes</taxon>
        <taxon>Agaricomycetidae</taxon>
        <taxon>Agaricales</taxon>
        <taxon>Marasmiineae</taxon>
        <taxon>Physalacriaceae</taxon>
        <taxon>Guyanagaster</taxon>
    </lineage>
</organism>
<keyword evidence="1" id="KW-0812">Transmembrane</keyword>
<evidence type="ECO:0000313" key="4">
    <source>
        <dbReference type="Proteomes" id="UP000812287"/>
    </source>
</evidence>
<keyword evidence="4" id="KW-1185">Reference proteome</keyword>
<feature type="transmembrane region" description="Helical" evidence="1">
    <location>
        <begin position="218"/>
        <end position="241"/>
    </location>
</feature>
<dbReference type="RefSeq" id="XP_043034348.1">
    <property type="nucleotide sequence ID" value="XM_043187363.1"/>
</dbReference>
<dbReference type="EMBL" id="MU250566">
    <property type="protein sequence ID" value="KAG7440848.1"/>
    <property type="molecule type" value="Genomic_DNA"/>
</dbReference>
<keyword evidence="1" id="KW-1133">Transmembrane helix</keyword>
<proteinExistence type="predicted"/>
<sequence>MPNWTIPLTYEAVLTVLNAIQVGRRVIVAVYALQVYEWLICWRDEVELIWSSSWNSMRILFTLCRYFPLLFYPFYLWAWIPVHSKELCEKLISPLYGFCTVFQLSAQAVVLIRSHAFSGQYLCILILLCTCWIGLAGADIWMFFTQFILVDLTFSITGNRSSCFGNDRHSEASYDSGLFVTPVGIVMMVSFGFDTLMIVLCIVHYLRTRSAQGPLGKAFLKQGIGAFVVISSLNFFTAMSFFGRSSWTGITLPLTLVVSDIMACRLILSLRRRVSPTESFELQEQSRFVSEAFDRLNERDSGPSRCIWAQREADVL</sequence>
<feature type="domain" description="DUF6533" evidence="2">
    <location>
        <begin position="26"/>
        <end position="70"/>
    </location>
</feature>
<feature type="transmembrane region" description="Helical" evidence="1">
    <location>
        <begin position="183"/>
        <end position="206"/>
    </location>
</feature>
<dbReference type="Proteomes" id="UP000812287">
    <property type="component" value="Unassembled WGS sequence"/>
</dbReference>
<feature type="transmembrane region" description="Helical" evidence="1">
    <location>
        <begin position="59"/>
        <end position="80"/>
    </location>
</feature>
<accession>A0A9P7VH01</accession>
<gene>
    <name evidence="3" type="ORF">BT62DRAFT_937628</name>
</gene>
<evidence type="ECO:0000256" key="1">
    <source>
        <dbReference type="SAM" id="Phobius"/>
    </source>
</evidence>